<dbReference type="SUPFAM" id="SSF81343">
    <property type="entry name" value="Fumarate reductase respiratory complex transmembrane subunits"/>
    <property type="match status" value="1"/>
</dbReference>
<evidence type="ECO:0000313" key="7">
    <source>
        <dbReference type="Proteomes" id="UP000032427"/>
    </source>
</evidence>
<evidence type="ECO:0000313" key="6">
    <source>
        <dbReference type="EMBL" id="CED70359.1"/>
    </source>
</evidence>
<protein>
    <recommendedName>
        <fullName evidence="5">Fumarate reductase subunit C</fullName>
    </recommendedName>
    <alternativeName>
        <fullName evidence="5">Quinol-fumarate reductase subunit C</fullName>
        <shortName evidence="5">QFR subunit C</shortName>
    </alternativeName>
</protein>
<comment type="function">
    <text evidence="5">Anchors the catalytic components of the fumarate reductase complex to the cell membrane, binds quinones.</text>
</comment>
<dbReference type="OrthoDB" id="8909678at2"/>
<feature type="transmembrane region" description="Helical" evidence="5">
    <location>
        <begin position="21"/>
        <end position="47"/>
    </location>
</feature>
<comment type="subunit">
    <text evidence="5">Part of an enzyme complex containing four subunits: a flavoprotein (FrdA), an iron-sulfur protein (FrdB), and two hydrophobic anchor proteins (FrdC and FrdD).</text>
</comment>
<dbReference type="HOGENOM" id="CLU_156492_0_0_6"/>
<dbReference type="RefSeq" id="WP_045101069.1">
    <property type="nucleotide sequence ID" value="NZ_LN554846.1"/>
</dbReference>
<organism evidence="6 7">
    <name type="scientific">Aliivibrio wodanis</name>
    <dbReference type="NCBI Taxonomy" id="80852"/>
    <lineage>
        <taxon>Bacteria</taxon>
        <taxon>Pseudomonadati</taxon>
        <taxon>Pseudomonadota</taxon>
        <taxon>Gammaproteobacteria</taxon>
        <taxon>Vibrionales</taxon>
        <taxon>Vibrionaceae</taxon>
        <taxon>Aliivibrio</taxon>
    </lineage>
</organism>
<evidence type="ECO:0000256" key="2">
    <source>
        <dbReference type="ARBA" id="ARBA00022692"/>
    </source>
</evidence>
<dbReference type="STRING" id="80852.AWOD_I_0264"/>
<dbReference type="NCBIfam" id="NF003445">
    <property type="entry name" value="PRK04987.1"/>
    <property type="match status" value="1"/>
</dbReference>
<dbReference type="KEGG" id="awd:AWOD_I_0264"/>
<dbReference type="HAMAP" id="MF_00708">
    <property type="entry name" value="Fumarate_red_C"/>
    <property type="match status" value="1"/>
</dbReference>
<feature type="transmembrane region" description="Helical" evidence="5">
    <location>
        <begin position="67"/>
        <end position="87"/>
    </location>
</feature>
<dbReference type="EMBL" id="LN554846">
    <property type="protein sequence ID" value="CED70359.1"/>
    <property type="molecule type" value="Genomic_DNA"/>
</dbReference>
<comment type="subcellular location">
    <subcellularLocation>
        <location evidence="5">Cell membrane</location>
        <topology evidence="5">Multi-pass membrane protein</topology>
    </subcellularLocation>
</comment>
<gene>
    <name evidence="5 6" type="primary">frdC</name>
    <name evidence="6" type="ORF">AWOD_I_0264</name>
</gene>
<reference evidence="7" key="1">
    <citation type="submission" date="2014-09" db="EMBL/GenBank/DDBJ databases">
        <authorList>
            <person name="Hjerde E."/>
        </authorList>
    </citation>
    <scope>NUCLEOTIDE SEQUENCE [LARGE SCALE GENOMIC DNA]</scope>
    <source>
        <strain evidence="7">06/09/139</strain>
    </source>
</reference>
<dbReference type="GeneID" id="28539793"/>
<dbReference type="Gene3D" id="1.20.1300.10">
    <property type="entry name" value="Fumarate reductase/succinate dehydrogenase, transmembrane subunit"/>
    <property type="match status" value="1"/>
</dbReference>
<name>A0A090KFF8_9GAMM</name>
<keyword evidence="2 5" id="KW-0812">Transmembrane</keyword>
<dbReference type="PATRIC" id="fig|80852.17.peg.270"/>
<keyword evidence="3 5" id="KW-1133">Transmembrane helix</keyword>
<dbReference type="InterPro" id="IPR003510">
    <property type="entry name" value="Fumarate_red_C"/>
</dbReference>
<sequence length="127" mass="14383">MSNRKPYVREMTRTWWKDHPFYRFYMVREATILPLIFFTICLLVGLGSLVKGPLAWASWLDFMANPIVVALNIVALAGSLFHAQTFFSMMPQVMPIRISGKTLDKKVVVLAQWAAVAAITLLVLVIV</sequence>
<proteinExistence type="inferred from homology"/>
<dbReference type="Proteomes" id="UP000032427">
    <property type="component" value="Chromosome 1"/>
</dbReference>
<keyword evidence="7" id="KW-1185">Reference proteome</keyword>
<keyword evidence="1 5" id="KW-1003">Cell membrane</keyword>
<evidence type="ECO:0000256" key="1">
    <source>
        <dbReference type="ARBA" id="ARBA00022475"/>
    </source>
</evidence>
<dbReference type="GO" id="GO:0045283">
    <property type="term" value="C:fumarate reductase complex"/>
    <property type="evidence" value="ECO:0007669"/>
    <property type="project" value="UniProtKB-UniRule"/>
</dbReference>
<dbReference type="AlphaFoldDB" id="A0A090KFF8"/>
<feature type="transmembrane region" description="Helical" evidence="5">
    <location>
        <begin position="107"/>
        <end position="126"/>
    </location>
</feature>
<dbReference type="GO" id="GO:0005886">
    <property type="term" value="C:plasma membrane"/>
    <property type="evidence" value="ECO:0007669"/>
    <property type="project" value="UniProtKB-SubCell"/>
</dbReference>
<dbReference type="InterPro" id="IPR034804">
    <property type="entry name" value="SQR/QFR_C/D"/>
</dbReference>
<comment type="similarity">
    <text evidence="5">Belongs to the FrdC family.</text>
</comment>
<dbReference type="GO" id="GO:0000104">
    <property type="term" value="F:succinate dehydrogenase activity"/>
    <property type="evidence" value="ECO:0007669"/>
    <property type="project" value="UniProtKB-UniRule"/>
</dbReference>
<accession>A0A090KFF8</accession>
<evidence type="ECO:0000256" key="3">
    <source>
        <dbReference type="ARBA" id="ARBA00022989"/>
    </source>
</evidence>
<evidence type="ECO:0000256" key="5">
    <source>
        <dbReference type="HAMAP-Rule" id="MF_00708"/>
    </source>
</evidence>
<dbReference type="Pfam" id="PF02300">
    <property type="entry name" value="Fumarate_red_C"/>
    <property type="match status" value="1"/>
</dbReference>
<dbReference type="PIRSF" id="PIRSF000180">
    <property type="entry name" value="FrdC"/>
    <property type="match status" value="1"/>
</dbReference>
<dbReference type="CDD" id="cd00546">
    <property type="entry name" value="QFR_TypeD_subunitC"/>
    <property type="match status" value="1"/>
</dbReference>
<keyword evidence="4 5" id="KW-0472">Membrane</keyword>
<evidence type="ECO:0000256" key="4">
    <source>
        <dbReference type="ARBA" id="ARBA00023136"/>
    </source>
</evidence>